<evidence type="ECO:0000256" key="1">
    <source>
        <dbReference type="SAM" id="MobiDB-lite"/>
    </source>
</evidence>
<organism evidence="2 3">
    <name type="scientific">Cirrhinus mrigala</name>
    <name type="common">Mrigala</name>
    <dbReference type="NCBI Taxonomy" id="683832"/>
    <lineage>
        <taxon>Eukaryota</taxon>
        <taxon>Metazoa</taxon>
        <taxon>Chordata</taxon>
        <taxon>Craniata</taxon>
        <taxon>Vertebrata</taxon>
        <taxon>Euteleostomi</taxon>
        <taxon>Actinopterygii</taxon>
        <taxon>Neopterygii</taxon>
        <taxon>Teleostei</taxon>
        <taxon>Ostariophysi</taxon>
        <taxon>Cypriniformes</taxon>
        <taxon>Cyprinidae</taxon>
        <taxon>Labeoninae</taxon>
        <taxon>Labeonini</taxon>
        <taxon>Cirrhinus</taxon>
    </lineage>
</organism>
<evidence type="ECO:0000313" key="3">
    <source>
        <dbReference type="Proteomes" id="UP001529510"/>
    </source>
</evidence>
<protein>
    <recommendedName>
        <fullName evidence="4">Transposase domain-containing protein</fullName>
    </recommendedName>
</protein>
<evidence type="ECO:0000313" key="2">
    <source>
        <dbReference type="EMBL" id="KAL0149593.1"/>
    </source>
</evidence>
<comment type="caution">
    <text evidence="2">The sequence shown here is derived from an EMBL/GenBank/DDBJ whole genome shotgun (WGS) entry which is preliminary data.</text>
</comment>
<name>A0ABD0MKH3_CIRMR</name>
<evidence type="ECO:0008006" key="4">
    <source>
        <dbReference type="Google" id="ProtNLM"/>
    </source>
</evidence>
<feature type="region of interest" description="Disordered" evidence="1">
    <location>
        <begin position="41"/>
        <end position="81"/>
    </location>
</feature>
<keyword evidence="3" id="KW-1185">Reference proteome</keyword>
<proteinExistence type="predicted"/>
<dbReference type="Proteomes" id="UP001529510">
    <property type="component" value="Unassembled WGS sequence"/>
</dbReference>
<gene>
    <name evidence="2" type="ORF">M9458_055120</name>
</gene>
<dbReference type="EMBL" id="JAMKFB020000399">
    <property type="protein sequence ID" value="KAL0149593.1"/>
    <property type="molecule type" value="Genomic_DNA"/>
</dbReference>
<dbReference type="PANTHER" id="PTHR33053">
    <property type="entry name" value="PROTEIN, PUTATIVE-RELATED"/>
    <property type="match status" value="1"/>
</dbReference>
<dbReference type="AlphaFoldDB" id="A0ABD0MKH3"/>
<reference evidence="2 3" key="1">
    <citation type="submission" date="2024-05" db="EMBL/GenBank/DDBJ databases">
        <title>Genome sequencing and assembly of Indian major carp, Cirrhinus mrigala (Hamilton, 1822).</title>
        <authorList>
            <person name="Mohindra V."/>
            <person name="Chowdhury L.M."/>
            <person name="Lal K."/>
            <person name="Jena J.K."/>
        </authorList>
    </citation>
    <scope>NUCLEOTIDE SEQUENCE [LARGE SCALE GENOMIC DNA]</scope>
    <source>
        <strain evidence="2">CM1030</strain>
        <tissue evidence="2">Blood</tissue>
    </source>
</reference>
<sequence>MSAKQKYNTLWKTAKRDQHKADLSHVDNIVIHASSASLESFSEPLQHAQPIEGPQSQSECDVEMQGAHANSDSDSDDADLDDRPSLGVRLAQWANEFQVKHNAVDGLLKILGEHHSELPRTARTLLETCENVNLEMKSGMQYFYFGCKEQLCRHLNMYPGDVVSQLDCLDISLNIDGLPLFKSSSQSLWPVLCKINLAPSTVFPLALCFGVSKPTDLDFFVVQDLRDILLNGLQTDRGHLGVRLRCISCDAPAKALVKCTKQYSGYFGCDKCTQKGFWDGRRVIYPEMKNVTLRTDASFREQLQEKHHQSFGVSPFCMLPIDMIQQFPADYMHQCCLGVMQKLIVLWLCGKLSTRLSSGQVREISSRLLGLRPFMPDLFARKPRGLEDIDRWKATELRQFVLYTGKIVLKGVLSDELYEHFMLFSVPTSSETRTAESCFGDEFLVYNVHSMVHLASDAHAYCGLDECSSFPFENYLHQLK</sequence>
<accession>A0ABD0MKH3</accession>
<feature type="non-terminal residue" evidence="2">
    <location>
        <position position="480"/>
    </location>
</feature>